<comment type="caution">
    <text evidence="2">The sequence shown here is derived from an EMBL/GenBank/DDBJ whole genome shotgun (WGS) entry which is preliminary data.</text>
</comment>
<evidence type="ECO:0000313" key="4">
    <source>
        <dbReference type="Proteomes" id="UP000717996"/>
    </source>
</evidence>
<evidence type="ECO:0000313" key="3">
    <source>
        <dbReference type="Proteomes" id="UP000716291"/>
    </source>
</evidence>
<reference evidence="2" key="1">
    <citation type="journal article" date="2020" name="Microb. Genom.">
        <title>Genetic diversity of clinical and environmental Mucorales isolates obtained from an investigation of mucormycosis cases among solid organ transplant recipients.</title>
        <authorList>
            <person name="Nguyen M.H."/>
            <person name="Kaul D."/>
            <person name="Muto C."/>
            <person name="Cheng S.J."/>
            <person name="Richter R.A."/>
            <person name="Bruno V.M."/>
            <person name="Liu G."/>
            <person name="Beyhan S."/>
            <person name="Sundermann A.J."/>
            <person name="Mounaud S."/>
            <person name="Pasculle A.W."/>
            <person name="Nierman W.C."/>
            <person name="Driscoll E."/>
            <person name="Cumbie R."/>
            <person name="Clancy C.J."/>
            <person name="Dupont C.L."/>
        </authorList>
    </citation>
    <scope>NUCLEOTIDE SEQUENCE</scope>
    <source>
        <strain evidence="1">GL11</strain>
        <strain evidence="2">GL16</strain>
    </source>
</reference>
<proteinExistence type="predicted"/>
<evidence type="ECO:0000313" key="2">
    <source>
        <dbReference type="EMBL" id="KAG1529408.1"/>
    </source>
</evidence>
<organism evidence="2 4">
    <name type="scientific">Rhizopus oryzae</name>
    <name type="common">Mucormycosis agent</name>
    <name type="synonym">Rhizopus arrhizus var. delemar</name>
    <dbReference type="NCBI Taxonomy" id="64495"/>
    <lineage>
        <taxon>Eukaryota</taxon>
        <taxon>Fungi</taxon>
        <taxon>Fungi incertae sedis</taxon>
        <taxon>Mucoromycota</taxon>
        <taxon>Mucoromycotina</taxon>
        <taxon>Mucoromycetes</taxon>
        <taxon>Mucorales</taxon>
        <taxon>Mucorineae</taxon>
        <taxon>Rhizopodaceae</taxon>
        <taxon>Rhizopus</taxon>
    </lineage>
</organism>
<evidence type="ECO:0000313" key="1">
    <source>
        <dbReference type="EMBL" id="KAG1306922.1"/>
    </source>
</evidence>
<dbReference type="EMBL" id="JAANQT010001039">
    <property type="protein sequence ID" value="KAG1306922.1"/>
    <property type="molecule type" value="Genomic_DNA"/>
</dbReference>
<dbReference type="InterPro" id="IPR036397">
    <property type="entry name" value="RNaseH_sf"/>
</dbReference>
<gene>
    <name evidence="2" type="ORF">G6F51_014155</name>
    <name evidence="1" type="ORF">G6F64_007213</name>
</gene>
<dbReference type="EMBL" id="JAANIT010008116">
    <property type="protein sequence ID" value="KAG1529408.1"/>
    <property type="molecule type" value="Genomic_DNA"/>
</dbReference>
<dbReference type="Gene3D" id="3.30.420.10">
    <property type="entry name" value="Ribonuclease H-like superfamily/Ribonuclease H"/>
    <property type="match status" value="1"/>
</dbReference>
<dbReference type="GO" id="GO:0003676">
    <property type="term" value="F:nucleic acid binding"/>
    <property type="evidence" value="ECO:0007669"/>
    <property type="project" value="InterPro"/>
</dbReference>
<evidence type="ECO:0008006" key="5">
    <source>
        <dbReference type="Google" id="ProtNLM"/>
    </source>
</evidence>
<accession>A0A9P7BZZ7</accession>
<protein>
    <recommendedName>
        <fullName evidence="5">Tc1-like transposase DDE domain-containing protein</fullName>
    </recommendedName>
</protein>
<dbReference type="Proteomes" id="UP000716291">
    <property type="component" value="Unassembled WGS sequence"/>
</dbReference>
<name>A0A9P7BZZ7_RHIOR</name>
<dbReference type="Proteomes" id="UP000717996">
    <property type="component" value="Unassembled WGS sequence"/>
</dbReference>
<dbReference type="AlphaFoldDB" id="A0A9P7BZZ7"/>
<sequence>MDNVPIDTYEDITKYIISCGYRHAKLSSYSPQLNPIKQFWSAAKSKVKRNKYLEMETSMTGINEASNSLKLDYVKGFIWHSHRYLDKGRNKEQL</sequence>
<keyword evidence="3" id="KW-1185">Reference proteome</keyword>